<feature type="compositionally biased region" description="Basic and acidic residues" evidence="1">
    <location>
        <begin position="146"/>
        <end position="156"/>
    </location>
</feature>
<dbReference type="Pfam" id="PF19725">
    <property type="entry name" value="RPC5_C"/>
    <property type="match status" value="1"/>
</dbReference>
<organism evidence="3 4">
    <name type="scientific">Clupea harengus</name>
    <name type="common">Atlantic herring</name>
    <dbReference type="NCBI Taxonomy" id="7950"/>
    <lineage>
        <taxon>Eukaryota</taxon>
        <taxon>Metazoa</taxon>
        <taxon>Chordata</taxon>
        <taxon>Craniata</taxon>
        <taxon>Vertebrata</taxon>
        <taxon>Euteleostomi</taxon>
        <taxon>Actinopterygii</taxon>
        <taxon>Neopterygii</taxon>
        <taxon>Teleostei</taxon>
        <taxon>Clupei</taxon>
        <taxon>Clupeiformes</taxon>
        <taxon>Clupeoidei</taxon>
        <taxon>Clupeidae</taxon>
        <taxon>Clupea</taxon>
    </lineage>
</organism>
<dbReference type="KEGG" id="char:122130083"/>
<keyword evidence="4" id="KW-0804">Transcription</keyword>
<accession>A0A8M1KDV8</accession>
<keyword evidence="3" id="KW-1185">Reference proteome</keyword>
<dbReference type="GeneID" id="122130083"/>
<dbReference type="CTD" id="55718"/>
<evidence type="ECO:0000313" key="4">
    <source>
        <dbReference type="RefSeq" id="XP_042560690.1"/>
    </source>
</evidence>
<reference evidence="4" key="1">
    <citation type="submission" date="2025-08" db="UniProtKB">
        <authorList>
            <consortium name="RefSeq"/>
        </authorList>
    </citation>
    <scope>IDENTIFICATION</scope>
</reference>
<feature type="domain" description="DNA-directed RNA polymerase III subunit RPC5 C-terminal" evidence="2">
    <location>
        <begin position="444"/>
        <end position="629"/>
    </location>
</feature>
<keyword evidence="4" id="KW-0240">DNA-directed RNA polymerase</keyword>
<feature type="region of interest" description="Disordered" evidence="1">
    <location>
        <begin position="146"/>
        <end position="188"/>
    </location>
</feature>
<feature type="compositionally biased region" description="Basic and acidic residues" evidence="1">
    <location>
        <begin position="457"/>
        <end position="469"/>
    </location>
</feature>
<protein>
    <submittedName>
        <fullName evidence="4">DNA-directed RNA polymerase III subunit RPC5</fullName>
    </submittedName>
</protein>
<feature type="non-terminal residue" evidence="4">
    <location>
        <position position="629"/>
    </location>
</feature>
<dbReference type="PANTHER" id="PTHR12069">
    <property type="entry name" value="DNA-DIRECTED RNA POLYMERASES III 80 KDA POLYPEPTIDE RNA POLYMERASE III SUBUNIT 5"/>
    <property type="match status" value="1"/>
</dbReference>
<evidence type="ECO:0000259" key="2">
    <source>
        <dbReference type="Pfam" id="PF19725"/>
    </source>
</evidence>
<dbReference type="Pfam" id="PF04801">
    <property type="entry name" value="RPC5"/>
    <property type="match status" value="1"/>
</dbReference>
<feature type="region of interest" description="Disordered" evidence="1">
    <location>
        <begin position="443"/>
        <end position="554"/>
    </location>
</feature>
<sequence length="629" mass="70362">MASGDDDDPIIQEFDVYLAKSLSEKLYLFQYPVRPSTMTYDDAHHLSAKIKPKQQKVELEVAMDTMGANYCRSKGEQIALNVDGTSCEESNLYSVKMMDKQTLQSIQATTDTSRYAAAIFRKGEFHLTPLQGILQMRPSFSYLDKADTKHREREAANEAGDSSQDEAEEDTKQITVRFSRPESEQARQRRVQSYDFLQKKCAEEPWVHLHYHGVKDGRSEHERQYLFCQSMGATESTELVKTPSEYLAMLMPPVAEEKIVKPTGPSNVLSMAQLRTLPLGDQVKTLMKNVKVMPFANLMGLLATGTDSTSVLRCIQQVAMLVQGNWVVKSDVLYPKTNCSPHSGVPAEVLCRGRDFVMWRFTQERSVMRKEVAAVIKLPPEDVKDFLEQMAVPRINRGWEFLLPSDHDFIKKHPDVAQRQNMLWLGIQAKLEKVFNFSKEDFAPKKDSQAEPLHVTGEQRVKSARESARDNQATLQRDMDARRKGSAPGGNASASASTSSSSVRVKQEPLSDSEEPMDTSDTLASAASIPNGSLNGYPGSPDPQNGHSAPGPELQDFVRSTFRRHFVLTLSEVKRLFNLHLAGLPPGQCPFGPVSDHALQDAILLNQCKQILVPFPPQIRAAADEQKVF</sequence>
<dbReference type="OrthoDB" id="340681at2759"/>
<dbReference type="RefSeq" id="XP_042560690.1">
    <property type="nucleotide sequence ID" value="XM_042704756.1"/>
</dbReference>
<dbReference type="GO" id="GO:0042797">
    <property type="term" value="P:tRNA transcription by RNA polymerase III"/>
    <property type="evidence" value="ECO:0007669"/>
    <property type="project" value="TreeGrafter"/>
</dbReference>
<dbReference type="InterPro" id="IPR045576">
    <property type="entry name" value="RPC5_C"/>
</dbReference>
<dbReference type="GO" id="GO:0005666">
    <property type="term" value="C:RNA polymerase III complex"/>
    <property type="evidence" value="ECO:0007669"/>
    <property type="project" value="TreeGrafter"/>
</dbReference>
<proteinExistence type="predicted"/>
<dbReference type="PANTHER" id="PTHR12069:SF0">
    <property type="entry name" value="DNA-DIRECTED RNA POLYMERASE III SUBUNIT RPC5"/>
    <property type="match status" value="1"/>
</dbReference>
<gene>
    <name evidence="4" type="primary">polr3e</name>
</gene>
<dbReference type="Proteomes" id="UP000515152">
    <property type="component" value="Unplaced"/>
</dbReference>
<dbReference type="InterPro" id="IPR006886">
    <property type="entry name" value="RNA_pol_III_Rpc5"/>
</dbReference>
<feature type="compositionally biased region" description="Low complexity" evidence="1">
    <location>
        <begin position="489"/>
        <end position="502"/>
    </location>
</feature>
<evidence type="ECO:0000313" key="3">
    <source>
        <dbReference type="Proteomes" id="UP000515152"/>
    </source>
</evidence>
<feature type="compositionally biased region" description="Polar residues" evidence="1">
    <location>
        <begin position="519"/>
        <end position="534"/>
    </location>
</feature>
<dbReference type="AlphaFoldDB" id="A0A8M1KDV8"/>
<evidence type="ECO:0000256" key="1">
    <source>
        <dbReference type="SAM" id="MobiDB-lite"/>
    </source>
</evidence>
<name>A0A8M1KDV8_CLUHA</name>